<dbReference type="GO" id="GO:0016874">
    <property type="term" value="F:ligase activity"/>
    <property type="evidence" value="ECO:0007669"/>
    <property type="project" value="UniProtKB-KW"/>
</dbReference>
<organism evidence="1 2">
    <name type="scientific">Platysternon megacephalum</name>
    <name type="common">big-headed turtle</name>
    <dbReference type="NCBI Taxonomy" id="55544"/>
    <lineage>
        <taxon>Eukaryota</taxon>
        <taxon>Metazoa</taxon>
        <taxon>Chordata</taxon>
        <taxon>Craniata</taxon>
        <taxon>Vertebrata</taxon>
        <taxon>Euteleostomi</taxon>
        <taxon>Archelosauria</taxon>
        <taxon>Testudinata</taxon>
        <taxon>Testudines</taxon>
        <taxon>Cryptodira</taxon>
        <taxon>Durocryptodira</taxon>
        <taxon>Testudinoidea</taxon>
        <taxon>Platysternidae</taxon>
        <taxon>Platysternon</taxon>
    </lineage>
</organism>
<reference evidence="1 2" key="1">
    <citation type="submission" date="2019-04" db="EMBL/GenBank/DDBJ databases">
        <title>Draft genome of the big-headed turtle Platysternon megacephalum.</title>
        <authorList>
            <person name="Gong S."/>
        </authorList>
    </citation>
    <scope>NUCLEOTIDE SEQUENCE [LARGE SCALE GENOMIC DNA]</scope>
    <source>
        <strain evidence="1">DO16091913</strain>
        <tissue evidence="1">Muscle</tissue>
    </source>
</reference>
<evidence type="ECO:0000313" key="2">
    <source>
        <dbReference type="Proteomes" id="UP000297703"/>
    </source>
</evidence>
<proteinExistence type="predicted"/>
<keyword evidence="2" id="KW-1185">Reference proteome</keyword>
<dbReference type="AlphaFoldDB" id="A0A4D9DZL5"/>
<evidence type="ECO:0000313" key="1">
    <source>
        <dbReference type="EMBL" id="TFK03656.1"/>
    </source>
</evidence>
<dbReference type="Proteomes" id="UP000297703">
    <property type="component" value="Unassembled WGS sequence"/>
</dbReference>
<accession>A0A4D9DZL5</accession>
<keyword evidence="1" id="KW-0436">Ligase</keyword>
<gene>
    <name evidence="1" type="ORF">DR999_PMT13884</name>
</gene>
<dbReference type="EMBL" id="QXTE01000154">
    <property type="protein sequence ID" value="TFK03656.1"/>
    <property type="molecule type" value="Genomic_DNA"/>
</dbReference>
<protein>
    <submittedName>
        <fullName evidence="1">Tubulin--tyrosine ligase</fullName>
    </submittedName>
</protein>
<comment type="caution">
    <text evidence="1">The sequence shown here is derived from an EMBL/GenBank/DDBJ whole genome shotgun (WGS) entry which is preliminary data.</text>
</comment>
<sequence>MQSCVFLAMPKPNVSEAITRHEEKARTPGRRGCFALPAAMGLFKKRLLFYNKNPTPAMLPRSVGARPSTGQASPGCLRAHFTYTPNYFKISKYFGGEEKGSLLFYSSTVLSKTCF</sequence>
<reference evidence="1 2" key="2">
    <citation type="submission" date="2019-04" db="EMBL/GenBank/DDBJ databases">
        <title>The genome sequence of big-headed turtle.</title>
        <authorList>
            <person name="Gong S."/>
        </authorList>
    </citation>
    <scope>NUCLEOTIDE SEQUENCE [LARGE SCALE GENOMIC DNA]</scope>
    <source>
        <strain evidence="1">DO16091913</strain>
        <tissue evidence="1">Muscle</tissue>
    </source>
</reference>
<name>A0A4D9DZL5_9SAUR</name>